<dbReference type="OrthoDB" id="6235707at2"/>
<dbReference type="Proteomes" id="UP000291142">
    <property type="component" value="Unassembled WGS sequence"/>
</dbReference>
<protein>
    <submittedName>
        <fullName evidence="2">Uncharacterized protein</fullName>
    </submittedName>
</protein>
<evidence type="ECO:0000313" key="3">
    <source>
        <dbReference type="Proteomes" id="UP000291142"/>
    </source>
</evidence>
<keyword evidence="1" id="KW-0732">Signal</keyword>
<dbReference type="AlphaFoldDB" id="A0A4Q9FLC9"/>
<comment type="caution">
    <text evidence="2">The sequence shown here is derived from an EMBL/GenBank/DDBJ whole genome shotgun (WGS) entry which is preliminary data.</text>
</comment>
<organism evidence="2 3">
    <name type="scientific">Hyunsoonleella flava</name>
    <dbReference type="NCBI Taxonomy" id="2527939"/>
    <lineage>
        <taxon>Bacteria</taxon>
        <taxon>Pseudomonadati</taxon>
        <taxon>Bacteroidota</taxon>
        <taxon>Flavobacteriia</taxon>
        <taxon>Flavobacteriales</taxon>
        <taxon>Flavobacteriaceae</taxon>
    </lineage>
</organism>
<keyword evidence="3" id="KW-1185">Reference proteome</keyword>
<feature type="signal peptide" evidence="1">
    <location>
        <begin position="1"/>
        <end position="23"/>
    </location>
</feature>
<dbReference type="RefSeq" id="WP_130962380.1">
    <property type="nucleotide sequence ID" value="NZ_SIRT01000001.1"/>
</dbReference>
<proteinExistence type="predicted"/>
<reference evidence="2 3" key="1">
    <citation type="submission" date="2019-02" db="EMBL/GenBank/DDBJ databases">
        <title>Hyunsoonleella sp., isolated from marine sediment.</title>
        <authorList>
            <person name="Liu B.-T."/>
        </authorList>
    </citation>
    <scope>NUCLEOTIDE SEQUENCE [LARGE SCALE GENOMIC DNA]</scope>
    <source>
        <strain evidence="2 3">T58</strain>
    </source>
</reference>
<feature type="chain" id="PRO_5020483863" evidence="1">
    <location>
        <begin position="24"/>
        <end position="245"/>
    </location>
</feature>
<gene>
    <name evidence="2" type="ORF">EYD45_00445</name>
</gene>
<evidence type="ECO:0000313" key="2">
    <source>
        <dbReference type="EMBL" id="TBN06390.1"/>
    </source>
</evidence>
<name>A0A4Q9FLC9_9FLAO</name>
<accession>A0A4Q9FLC9</accession>
<dbReference type="EMBL" id="SIRT01000001">
    <property type="protein sequence ID" value="TBN06390.1"/>
    <property type="molecule type" value="Genomic_DNA"/>
</dbReference>
<evidence type="ECO:0000256" key="1">
    <source>
        <dbReference type="SAM" id="SignalP"/>
    </source>
</evidence>
<sequence>MKSFKTILVLACFLLMLPITTQAQDDENFILNLTEFTVKFGHNSNFTDGVKKWNKCYKENDGKEKWNVWHRLQGKGNVYVMASSVKNWAEMDESDPAGKACRAIAISSIVPYIKSAEFNTARPMLEISKKDPLGDNTIVWVNSFTVKSSMAFNEIIEDVSSTVKAEEGKFRAYWYRNMAGEGMSYFVSTPFKDFADLDKERAGVWEIYEKAHGKAKTKEIREKFYAVLKNSSSYTYTLEKDLSMQ</sequence>